<evidence type="ECO:0000313" key="1">
    <source>
        <dbReference type="EMBL" id="JAD29831.1"/>
    </source>
</evidence>
<reference evidence="1" key="1">
    <citation type="submission" date="2014-09" db="EMBL/GenBank/DDBJ databases">
        <authorList>
            <person name="Magalhaes I.L.F."/>
            <person name="Oliveira U."/>
            <person name="Santos F.R."/>
            <person name="Vidigal T.H.D.A."/>
            <person name="Brescovit A.D."/>
            <person name="Santos A.J."/>
        </authorList>
    </citation>
    <scope>NUCLEOTIDE SEQUENCE</scope>
    <source>
        <tissue evidence="1">Shoot tissue taken approximately 20 cm above the soil surface</tissue>
    </source>
</reference>
<proteinExistence type="predicted"/>
<sequence length="30" mass="3418">MFLSDLAGHTPLLFLLDFMGRTQPRSILAR</sequence>
<reference evidence="1" key="2">
    <citation type="journal article" date="2015" name="Data Brief">
        <title>Shoot transcriptome of the giant reed, Arundo donax.</title>
        <authorList>
            <person name="Barrero R.A."/>
            <person name="Guerrero F.D."/>
            <person name="Moolhuijzen P."/>
            <person name="Goolsby J.A."/>
            <person name="Tidwell J."/>
            <person name="Bellgard S.E."/>
            <person name="Bellgard M.I."/>
        </authorList>
    </citation>
    <scope>NUCLEOTIDE SEQUENCE</scope>
    <source>
        <tissue evidence="1">Shoot tissue taken approximately 20 cm above the soil surface</tissue>
    </source>
</reference>
<protein>
    <submittedName>
        <fullName evidence="1">Uncharacterized protein</fullName>
    </submittedName>
</protein>
<dbReference type="EMBL" id="GBRH01268064">
    <property type="protein sequence ID" value="JAD29831.1"/>
    <property type="molecule type" value="Transcribed_RNA"/>
</dbReference>
<accession>A0A0A8YTE3</accession>
<organism evidence="1">
    <name type="scientific">Arundo donax</name>
    <name type="common">Giant reed</name>
    <name type="synonym">Donax arundinaceus</name>
    <dbReference type="NCBI Taxonomy" id="35708"/>
    <lineage>
        <taxon>Eukaryota</taxon>
        <taxon>Viridiplantae</taxon>
        <taxon>Streptophyta</taxon>
        <taxon>Embryophyta</taxon>
        <taxon>Tracheophyta</taxon>
        <taxon>Spermatophyta</taxon>
        <taxon>Magnoliopsida</taxon>
        <taxon>Liliopsida</taxon>
        <taxon>Poales</taxon>
        <taxon>Poaceae</taxon>
        <taxon>PACMAD clade</taxon>
        <taxon>Arundinoideae</taxon>
        <taxon>Arundineae</taxon>
        <taxon>Arundo</taxon>
    </lineage>
</organism>
<dbReference type="AlphaFoldDB" id="A0A0A8YTE3"/>
<name>A0A0A8YTE3_ARUDO</name>